<dbReference type="PROSITE" id="PS51781">
    <property type="entry name" value="SH3B"/>
    <property type="match status" value="1"/>
</dbReference>
<evidence type="ECO:0000313" key="3">
    <source>
        <dbReference type="EMBL" id="MCF2220907.1"/>
    </source>
</evidence>
<dbReference type="EMBL" id="JACSGT010000002">
    <property type="protein sequence ID" value="MCF2220907.1"/>
    <property type="molecule type" value="Genomic_DNA"/>
</dbReference>
<organism evidence="3 4">
    <name type="scientific">Chryseobacterium indicum</name>
    <dbReference type="NCBI Taxonomy" id="2766954"/>
    <lineage>
        <taxon>Bacteria</taxon>
        <taxon>Pseudomonadati</taxon>
        <taxon>Bacteroidota</taxon>
        <taxon>Flavobacteriia</taxon>
        <taxon>Flavobacteriales</taxon>
        <taxon>Weeksellaceae</taxon>
        <taxon>Chryseobacterium group</taxon>
        <taxon>Chryseobacterium</taxon>
    </lineage>
</organism>
<dbReference type="Proteomes" id="UP001430374">
    <property type="component" value="Unassembled WGS sequence"/>
</dbReference>
<comment type="caution">
    <text evidence="3">The sequence shown here is derived from an EMBL/GenBank/DDBJ whole genome shotgun (WGS) entry which is preliminary data.</text>
</comment>
<reference evidence="3" key="1">
    <citation type="submission" date="2021-08" db="EMBL/GenBank/DDBJ databases">
        <title>Complete genome sequence of Chryseobacterium sp strain PS-8.</title>
        <authorList>
            <person name="Das S.K."/>
        </authorList>
    </citation>
    <scope>NUCLEOTIDE SEQUENCE</scope>
    <source>
        <strain evidence="3">PS-8</strain>
    </source>
</reference>
<dbReference type="Gene3D" id="2.30.30.40">
    <property type="entry name" value="SH3 Domains"/>
    <property type="match status" value="1"/>
</dbReference>
<accession>A0ABS9C8J8</accession>
<evidence type="ECO:0000313" key="4">
    <source>
        <dbReference type="Proteomes" id="UP001430374"/>
    </source>
</evidence>
<sequence>MKKLIPFIIIAFGSFLLNSCFKANDNIGHEGRCTGSANCTACSSCSRCGHCSSGGTCGVCGGGSSESYSSGRSSTKKRKAKKHKVIDSYTFTSSKTKSNKPQKIIIDEVNVDLSSNRYITGIATTNIYEKPSLKSPVLVRVYKNEKLIPLSKEGSWYKVKVKSSGKKGYVFYKDVK</sequence>
<dbReference type="InterPro" id="IPR003646">
    <property type="entry name" value="SH3-like_bac-type"/>
</dbReference>
<keyword evidence="4" id="KW-1185">Reference proteome</keyword>
<gene>
    <name evidence="3" type="ORF">H9Q08_16610</name>
</gene>
<dbReference type="SMART" id="SM00287">
    <property type="entry name" value="SH3b"/>
    <property type="match status" value="1"/>
</dbReference>
<feature type="domain" description="SH3b" evidence="2">
    <location>
        <begin position="114"/>
        <end position="176"/>
    </location>
</feature>
<dbReference type="Pfam" id="PF08239">
    <property type="entry name" value="SH3_3"/>
    <property type="match status" value="1"/>
</dbReference>
<keyword evidence="1" id="KW-0732">Signal</keyword>
<evidence type="ECO:0000256" key="1">
    <source>
        <dbReference type="SAM" id="SignalP"/>
    </source>
</evidence>
<protein>
    <submittedName>
        <fullName evidence="3">SH3 domain-containing protein</fullName>
    </submittedName>
</protein>
<evidence type="ECO:0000259" key="2">
    <source>
        <dbReference type="PROSITE" id="PS51781"/>
    </source>
</evidence>
<feature type="chain" id="PRO_5046978124" evidence="1">
    <location>
        <begin position="24"/>
        <end position="176"/>
    </location>
</feature>
<name>A0ABS9C8J8_9FLAO</name>
<dbReference type="RefSeq" id="WP_235132277.1">
    <property type="nucleotide sequence ID" value="NZ_JACSGT010000002.1"/>
</dbReference>
<feature type="signal peptide" evidence="1">
    <location>
        <begin position="1"/>
        <end position="23"/>
    </location>
</feature>
<proteinExistence type="predicted"/>